<evidence type="ECO:0008006" key="3">
    <source>
        <dbReference type="Google" id="ProtNLM"/>
    </source>
</evidence>
<proteinExistence type="predicted"/>
<organism evidence="1 2">
    <name type="scientific">Collybiopsis luxurians FD-317 M1</name>
    <dbReference type="NCBI Taxonomy" id="944289"/>
    <lineage>
        <taxon>Eukaryota</taxon>
        <taxon>Fungi</taxon>
        <taxon>Dikarya</taxon>
        <taxon>Basidiomycota</taxon>
        <taxon>Agaricomycotina</taxon>
        <taxon>Agaricomycetes</taxon>
        <taxon>Agaricomycetidae</taxon>
        <taxon>Agaricales</taxon>
        <taxon>Marasmiineae</taxon>
        <taxon>Omphalotaceae</taxon>
        <taxon>Collybiopsis</taxon>
        <taxon>Collybiopsis luxurians</taxon>
    </lineage>
</organism>
<sequence length="117" mass="13546">MGLKKQHSSILVQLCSSHSFLYQHLHQIGKVDSPVCLVCKRDKETPFHYLLRCPVHRAARVRLQGEVGYCKMSMAGLLNEEKSLAPLFQYINNMRHFHYIFGVFPAVQEEDKEKEGE</sequence>
<protein>
    <recommendedName>
        <fullName evidence="3">Reverse transcriptase zinc-binding domain-containing protein</fullName>
    </recommendedName>
</protein>
<evidence type="ECO:0000313" key="2">
    <source>
        <dbReference type="Proteomes" id="UP000053593"/>
    </source>
</evidence>
<dbReference type="Proteomes" id="UP000053593">
    <property type="component" value="Unassembled WGS sequence"/>
</dbReference>
<name>A0A0D0BFR5_9AGAR</name>
<dbReference type="OrthoDB" id="3267074at2759"/>
<dbReference type="EMBL" id="KN834828">
    <property type="protein sequence ID" value="KIK53486.1"/>
    <property type="molecule type" value="Genomic_DNA"/>
</dbReference>
<reference evidence="1 2" key="1">
    <citation type="submission" date="2014-04" db="EMBL/GenBank/DDBJ databases">
        <title>Evolutionary Origins and Diversification of the Mycorrhizal Mutualists.</title>
        <authorList>
            <consortium name="DOE Joint Genome Institute"/>
            <consortium name="Mycorrhizal Genomics Consortium"/>
            <person name="Kohler A."/>
            <person name="Kuo A."/>
            <person name="Nagy L.G."/>
            <person name="Floudas D."/>
            <person name="Copeland A."/>
            <person name="Barry K.W."/>
            <person name="Cichocki N."/>
            <person name="Veneault-Fourrey C."/>
            <person name="LaButti K."/>
            <person name="Lindquist E.A."/>
            <person name="Lipzen A."/>
            <person name="Lundell T."/>
            <person name="Morin E."/>
            <person name="Murat C."/>
            <person name="Riley R."/>
            <person name="Ohm R."/>
            <person name="Sun H."/>
            <person name="Tunlid A."/>
            <person name="Henrissat B."/>
            <person name="Grigoriev I.V."/>
            <person name="Hibbett D.S."/>
            <person name="Martin F."/>
        </authorList>
    </citation>
    <scope>NUCLEOTIDE SEQUENCE [LARGE SCALE GENOMIC DNA]</scope>
    <source>
        <strain evidence="1 2">FD-317 M1</strain>
    </source>
</reference>
<evidence type="ECO:0000313" key="1">
    <source>
        <dbReference type="EMBL" id="KIK53486.1"/>
    </source>
</evidence>
<dbReference type="HOGENOM" id="CLU_146165_0_0_1"/>
<gene>
    <name evidence="1" type="ORF">GYMLUDRAFT_178826</name>
</gene>
<keyword evidence="2" id="KW-1185">Reference proteome</keyword>
<dbReference type="AlphaFoldDB" id="A0A0D0BFR5"/>
<accession>A0A0D0BFR5</accession>